<organism evidence="3 4">
    <name type="scientific">Pyrenophora seminiperda CCB06</name>
    <dbReference type="NCBI Taxonomy" id="1302712"/>
    <lineage>
        <taxon>Eukaryota</taxon>
        <taxon>Fungi</taxon>
        <taxon>Dikarya</taxon>
        <taxon>Ascomycota</taxon>
        <taxon>Pezizomycotina</taxon>
        <taxon>Dothideomycetes</taxon>
        <taxon>Pleosporomycetidae</taxon>
        <taxon>Pleosporales</taxon>
        <taxon>Pleosporineae</taxon>
        <taxon>Pleosporaceae</taxon>
        <taxon>Pyrenophora</taxon>
    </lineage>
</organism>
<proteinExistence type="predicted"/>
<dbReference type="OrthoDB" id="2157530at2759"/>
<dbReference type="InterPro" id="IPR010730">
    <property type="entry name" value="HET"/>
</dbReference>
<dbReference type="Pfam" id="PF06985">
    <property type="entry name" value="HET"/>
    <property type="match status" value="1"/>
</dbReference>
<dbReference type="InterPro" id="IPR052895">
    <property type="entry name" value="HetReg/Transcr_Mod"/>
</dbReference>
<reference evidence="3 4" key="1">
    <citation type="journal article" date="2014" name="PLoS ONE">
        <title>De novo Genome Assembly of the Fungal Plant Pathogen Pyrenophora semeniperda.</title>
        <authorList>
            <person name="Soliai M.M."/>
            <person name="Meyer S.E."/>
            <person name="Udall J.A."/>
            <person name="Elzinga D.E."/>
            <person name="Hermansen R.A."/>
            <person name="Bodily P.M."/>
            <person name="Hart A.A."/>
            <person name="Coleman C.E."/>
        </authorList>
    </citation>
    <scope>NUCLEOTIDE SEQUENCE [LARGE SCALE GENOMIC DNA]</scope>
    <source>
        <strain evidence="3 4">CCB06</strain>
        <tissue evidence="3">Mycelium</tissue>
    </source>
</reference>
<gene>
    <name evidence="3" type="ORF">GMOD_00003989</name>
</gene>
<dbReference type="AlphaFoldDB" id="A0A3M7M091"/>
<dbReference type="EMBL" id="KE747814">
    <property type="protein sequence ID" value="RMZ67915.1"/>
    <property type="molecule type" value="Genomic_DNA"/>
</dbReference>
<evidence type="ECO:0000259" key="2">
    <source>
        <dbReference type="Pfam" id="PF06985"/>
    </source>
</evidence>
<feature type="region of interest" description="Disordered" evidence="1">
    <location>
        <begin position="1"/>
        <end position="20"/>
    </location>
</feature>
<evidence type="ECO:0000313" key="3">
    <source>
        <dbReference type="EMBL" id="RMZ67915.1"/>
    </source>
</evidence>
<evidence type="ECO:0000256" key="1">
    <source>
        <dbReference type="SAM" id="MobiDB-lite"/>
    </source>
</evidence>
<sequence length="525" mass="61327">MAAVWTRRDSSTSRPSDFQNEPLDYTRGAIRLLRILPTLSDSGLVQCEIWHDNVNAEYTCLSYVWGPETIQAQILINGKLFWVRKNLWQFMKVARKKSTHALRTLWVDALCIDQDSIWEKNHQVAQMDSIYSKAIEVITWLGINESIGRAFACALELKPNPSSVKMVDEWKIRNEETNGQQKEDWFAVIRNGYWTRAWITQEILLANQIKVWVNDMEIEPHRICTFAYALTLTIHDHNLGEYRTDFRAGWLDDRDHNSRIFAFYMRHMAHGSGDIRKLTNKRRLITLFADLPGRQSYYIHDRVYSLISIATDAPNIKVDYRASPGEILNQLLDIYSTTMCICSWFYICDMLNVQHIPDPKRGRKNRVPVFKMTMWANQTEFVMTEHMKDWYHSCAYCSKRMDSFDSKDDISFCIESLCGQLKSAHLFVQKIRTGKYSIRRSDDPASYEVLHFQPAKNDDEDDEMILGPMAQPDMWDMFLTGDVLMKLFAIEELDVKHKVPLRICSSARAGEKTVEFCENIWAWES</sequence>
<keyword evidence="4" id="KW-1185">Reference proteome</keyword>
<evidence type="ECO:0000313" key="4">
    <source>
        <dbReference type="Proteomes" id="UP000265663"/>
    </source>
</evidence>
<dbReference type="Proteomes" id="UP000265663">
    <property type="component" value="Unassembled WGS sequence"/>
</dbReference>
<dbReference type="PANTHER" id="PTHR24148">
    <property type="entry name" value="ANKYRIN REPEAT DOMAIN-CONTAINING PROTEIN 39 HOMOLOG-RELATED"/>
    <property type="match status" value="1"/>
</dbReference>
<dbReference type="PANTHER" id="PTHR24148:SF73">
    <property type="entry name" value="HET DOMAIN PROTEIN (AFU_ORTHOLOGUE AFUA_8G01020)"/>
    <property type="match status" value="1"/>
</dbReference>
<protein>
    <submittedName>
        <fullName evidence="3">Heterokaryon incompatibility-domain-containing</fullName>
    </submittedName>
</protein>
<accession>A0A3M7M091</accession>
<name>A0A3M7M091_9PLEO</name>
<feature type="compositionally biased region" description="Basic and acidic residues" evidence="1">
    <location>
        <begin position="1"/>
        <end position="11"/>
    </location>
</feature>
<feature type="domain" description="Heterokaryon incompatibility" evidence="2">
    <location>
        <begin position="58"/>
        <end position="202"/>
    </location>
</feature>